<gene>
    <name evidence="1" type="ORF">AB0H72_04340</name>
</gene>
<proteinExistence type="predicted"/>
<dbReference type="Pfam" id="PF16277">
    <property type="entry name" value="DUF4926"/>
    <property type="match status" value="1"/>
</dbReference>
<evidence type="ECO:0000313" key="2">
    <source>
        <dbReference type="Proteomes" id="UP001551658"/>
    </source>
</evidence>
<comment type="caution">
    <text evidence="1">The sequence shown here is derived from an EMBL/GenBank/DDBJ whole genome shotgun (WGS) entry which is preliminary data.</text>
</comment>
<dbReference type="Proteomes" id="UP001551658">
    <property type="component" value="Unassembled WGS sequence"/>
</dbReference>
<evidence type="ECO:0000313" key="1">
    <source>
        <dbReference type="EMBL" id="MEV0361912.1"/>
    </source>
</evidence>
<dbReference type="RefSeq" id="WP_357973538.1">
    <property type="nucleotide sequence ID" value="NZ_JBFAIH010000002.1"/>
</dbReference>
<accession>A0ABV3F2N6</accession>
<sequence length="77" mass="8298">MYSEGDTVKLAHAVSPETREYWPESGDEEIPAHSVGAVVAVYVSDSHDASYEVEFVDAAGGTLGIVQLNENDLIPFD</sequence>
<dbReference type="EMBL" id="JBFAIH010000002">
    <property type="protein sequence ID" value="MEV0361912.1"/>
    <property type="molecule type" value="Genomic_DNA"/>
</dbReference>
<dbReference type="InterPro" id="IPR032568">
    <property type="entry name" value="DUF4926"/>
</dbReference>
<organism evidence="1 2">
    <name type="scientific">Nocardia fusca</name>
    <dbReference type="NCBI Taxonomy" id="941183"/>
    <lineage>
        <taxon>Bacteria</taxon>
        <taxon>Bacillati</taxon>
        <taxon>Actinomycetota</taxon>
        <taxon>Actinomycetes</taxon>
        <taxon>Mycobacteriales</taxon>
        <taxon>Nocardiaceae</taxon>
        <taxon>Nocardia</taxon>
    </lineage>
</organism>
<reference evidence="1 2" key="1">
    <citation type="submission" date="2024-06" db="EMBL/GenBank/DDBJ databases">
        <title>The Natural Products Discovery Center: Release of the First 8490 Sequenced Strains for Exploring Actinobacteria Biosynthetic Diversity.</title>
        <authorList>
            <person name="Kalkreuter E."/>
            <person name="Kautsar S.A."/>
            <person name="Yang D."/>
            <person name="Bader C.D."/>
            <person name="Teijaro C.N."/>
            <person name="Fluegel L."/>
            <person name="Davis C.M."/>
            <person name="Simpson J.R."/>
            <person name="Lauterbach L."/>
            <person name="Steele A.D."/>
            <person name="Gui C."/>
            <person name="Meng S."/>
            <person name="Li G."/>
            <person name="Viehrig K."/>
            <person name="Ye F."/>
            <person name="Su P."/>
            <person name="Kiefer A.F."/>
            <person name="Nichols A."/>
            <person name="Cepeda A.J."/>
            <person name="Yan W."/>
            <person name="Fan B."/>
            <person name="Jiang Y."/>
            <person name="Adhikari A."/>
            <person name="Zheng C.-J."/>
            <person name="Schuster L."/>
            <person name="Cowan T.M."/>
            <person name="Smanski M.J."/>
            <person name="Chevrette M.G."/>
            <person name="De Carvalho L.P.S."/>
            <person name="Shen B."/>
        </authorList>
    </citation>
    <scope>NUCLEOTIDE SEQUENCE [LARGE SCALE GENOMIC DNA]</scope>
    <source>
        <strain evidence="1 2">NPDC050671</strain>
    </source>
</reference>
<keyword evidence="2" id="KW-1185">Reference proteome</keyword>
<protein>
    <submittedName>
        <fullName evidence="1">DUF4926 domain-containing protein</fullName>
    </submittedName>
</protein>
<name>A0ABV3F2N6_9NOCA</name>